<dbReference type="Pfam" id="PF01339">
    <property type="entry name" value="CheB_methylest"/>
    <property type="match status" value="1"/>
</dbReference>
<evidence type="ECO:0000256" key="3">
    <source>
        <dbReference type="ARBA" id="ARBA00022801"/>
    </source>
</evidence>
<feature type="compositionally biased region" description="Low complexity" evidence="9">
    <location>
        <begin position="215"/>
        <end position="232"/>
    </location>
</feature>
<evidence type="ECO:0000256" key="9">
    <source>
        <dbReference type="SAM" id="MobiDB-lite"/>
    </source>
</evidence>
<dbReference type="GO" id="GO:0000156">
    <property type="term" value="F:phosphorelay response regulator activity"/>
    <property type="evidence" value="ECO:0007669"/>
    <property type="project" value="InterPro"/>
</dbReference>
<dbReference type="EC" id="3.5.1.44" evidence="6"/>
<evidence type="ECO:0000256" key="7">
    <source>
        <dbReference type="PROSITE-ProRule" id="PRU00050"/>
    </source>
</evidence>
<feature type="domain" description="CheB-type methylesterase" evidence="11">
    <location>
        <begin position="258"/>
        <end position="451"/>
    </location>
</feature>
<comment type="function">
    <text evidence="6">Involved in chemotaxis. Part of a chemotaxis signal transduction system that modulates chemotaxis in response to various stimuli. Catalyzes the demethylation of specific methylglutamate residues introduced into the chemoreceptors (methyl-accepting chemotaxis proteins or MCP) by CheR. Also mediates the irreversible deamidation of specific glutamine residues to glutamic acid.</text>
</comment>
<dbReference type="Pfam" id="PF00072">
    <property type="entry name" value="Response_reg"/>
    <property type="match status" value="1"/>
</dbReference>
<dbReference type="CDD" id="cd17541">
    <property type="entry name" value="REC_CheB-like"/>
    <property type="match status" value="1"/>
</dbReference>
<dbReference type="GO" id="GO:0050568">
    <property type="term" value="F:protein-glutamine glutaminase activity"/>
    <property type="evidence" value="ECO:0007669"/>
    <property type="project" value="UniProtKB-UniRule"/>
</dbReference>
<comment type="similarity">
    <text evidence="6">Belongs to the CheB family.</text>
</comment>
<dbReference type="Gene3D" id="3.40.50.180">
    <property type="entry name" value="Methylesterase CheB, C-terminal domain"/>
    <property type="match status" value="1"/>
</dbReference>
<keyword evidence="1 6" id="KW-0963">Cytoplasm</keyword>
<evidence type="ECO:0000313" key="13">
    <source>
        <dbReference type="Proteomes" id="UP000009229"/>
    </source>
</evidence>
<keyword evidence="6 8" id="KW-0597">Phosphoprotein</keyword>
<feature type="compositionally biased region" description="Basic and acidic residues" evidence="9">
    <location>
        <begin position="233"/>
        <end position="243"/>
    </location>
</feature>
<evidence type="ECO:0000256" key="5">
    <source>
        <dbReference type="ARBA" id="ARBA00048267"/>
    </source>
</evidence>
<accession>A0AAU8PW40</accession>
<feature type="domain" description="Response regulatory" evidence="10">
    <location>
        <begin position="1"/>
        <end position="116"/>
    </location>
</feature>
<gene>
    <name evidence="6" type="primary">cheB</name>
    <name evidence="12" type="ordered locus">Desku_1820</name>
</gene>
<dbReference type="InterPro" id="IPR001789">
    <property type="entry name" value="Sig_transdc_resp-reg_receiver"/>
</dbReference>
<dbReference type="GO" id="GO:0005737">
    <property type="term" value="C:cytoplasm"/>
    <property type="evidence" value="ECO:0007669"/>
    <property type="project" value="UniProtKB-SubCell"/>
</dbReference>
<comment type="function">
    <text evidence="4">May play the central regulatory role in sporulation. It may be an element of the effector pathway responsible for the activation of sporulation genes in response to nutritional stress. Spo0A may act in concert with spo0H (a sigma factor) to control the expression of some genes that are critical to the sporulation process.</text>
</comment>
<keyword evidence="2 6" id="KW-0145">Chemotaxis</keyword>
<feature type="active site" evidence="6 7">
    <location>
        <position position="396"/>
    </location>
</feature>
<dbReference type="NCBIfam" id="NF001965">
    <property type="entry name" value="PRK00742.1"/>
    <property type="match status" value="1"/>
</dbReference>
<dbReference type="CDD" id="cd16432">
    <property type="entry name" value="CheB_Rec"/>
    <property type="match status" value="1"/>
</dbReference>
<dbReference type="HAMAP" id="MF_00099">
    <property type="entry name" value="CheB_chemtxs"/>
    <property type="match status" value="1"/>
</dbReference>
<dbReference type="AlphaFoldDB" id="A0AAU8PW40"/>
<feature type="modified residue" description="4-aspartylphosphate" evidence="6 8">
    <location>
        <position position="50"/>
    </location>
</feature>
<evidence type="ECO:0000256" key="6">
    <source>
        <dbReference type="HAMAP-Rule" id="MF_00099"/>
    </source>
</evidence>
<comment type="domain">
    <text evidence="6">Contains a C-terminal catalytic domain, and an N-terminal region which modulates catalytic activity.</text>
</comment>
<dbReference type="PROSITE" id="PS50122">
    <property type="entry name" value="CHEB"/>
    <property type="match status" value="1"/>
</dbReference>
<dbReference type="EC" id="3.1.1.61" evidence="6"/>
<dbReference type="SUPFAM" id="SSF52738">
    <property type="entry name" value="Methylesterase CheB, C-terminal domain"/>
    <property type="match status" value="1"/>
</dbReference>
<dbReference type="GO" id="GO:0008984">
    <property type="term" value="F:protein-glutamate methylesterase activity"/>
    <property type="evidence" value="ECO:0007669"/>
    <property type="project" value="UniProtKB-UniRule"/>
</dbReference>
<comment type="catalytic activity">
    <reaction evidence="5 6">
        <text>[protein]-L-glutamate 5-O-methyl ester + H2O = L-glutamyl-[protein] + methanol + H(+)</text>
        <dbReference type="Rhea" id="RHEA:23236"/>
        <dbReference type="Rhea" id="RHEA-COMP:10208"/>
        <dbReference type="Rhea" id="RHEA-COMP:10311"/>
        <dbReference type="ChEBI" id="CHEBI:15377"/>
        <dbReference type="ChEBI" id="CHEBI:15378"/>
        <dbReference type="ChEBI" id="CHEBI:17790"/>
        <dbReference type="ChEBI" id="CHEBI:29973"/>
        <dbReference type="ChEBI" id="CHEBI:82795"/>
        <dbReference type="EC" id="3.1.1.61"/>
    </reaction>
</comment>
<comment type="catalytic activity">
    <reaction evidence="6">
        <text>L-glutaminyl-[protein] + H2O = L-glutamyl-[protein] + NH4(+)</text>
        <dbReference type="Rhea" id="RHEA:16441"/>
        <dbReference type="Rhea" id="RHEA-COMP:10207"/>
        <dbReference type="Rhea" id="RHEA-COMP:10208"/>
        <dbReference type="ChEBI" id="CHEBI:15377"/>
        <dbReference type="ChEBI" id="CHEBI:28938"/>
        <dbReference type="ChEBI" id="CHEBI:29973"/>
        <dbReference type="ChEBI" id="CHEBI:30011"/>
        <dbReference type="EC" id="3.5.1.44"/>
    </reaction>
</comment>
<dbReference type="PANTHER" id="PTHR42872">
    <property type="entry name" value="PROTEIN-GLUTAMATE METHYLESTERASE/PROTEIN-GLUTAMINE GLUTAMINASE"/>
    <property type="match status" value="1"/>
</dbReference>
<evidence type="ECO:0000256" key="1">
    <source>
        <dbReference type="ARBA" id="ARBA00022490"/>
    </source>
</evidence>
<dbReference type="InterPro" id="IPR008248">
    <property type="entry name" value="CheB-like"/>
</dbReference>
<dbReference type="SMART" id="SM00448">
    <property type="entry name" value="REC"/>
    <property type="match status" value="1"/>
</dbReference>
<dbReference type="InterPro" id="IPR035909">
    <property type="entry name" value="CheB_C"/>
</dbReference>
<evidence type="ECO:0000256" key="4">
    <source>
        <dbReference type="ARBA" id="ARBA00024867"/>
    </source>
</evidence>
<dbReference type="PROSITE" id="PS50110">
    <property type="entry name" value="RESPONSE_REGULATORY"/>
    <property type="match status" value="1"/>
</dbReference>
<dbReference type="Proteomes" id="UP000009229">
    <property type="component" value="Chromosome"/>
</dbReference>
<dbReference type="GO" id="GO:0006935">
    <property type="term" value="P:chemotaxis"/>
    <property type="evidence" value="ECO:0007669"/>
    <property type="project" value="UniProtKB-UniRule"/>
</dbReference>
<evidence type="ECO:0000256" key="2">
    <source>
        <dbReference type="ARBA" id="ARBA00022500"/>
    </source>
</evidence>
<evidence type="ECO:0000313" key="12">
    <source>
        <dbReference type="EMBL" id="AEG15384.1"/>
    </source>
</evidence>
<dbReference type="SUPFAM" id="SSF52172">
    <property type="entry name" value="CheY-like"/>
    <property type="match status" value="1"/>
</dbReference>
<organism evidence="12 13">
    <name type="scientific">Desulfofundulus kuznetsovii (strain DSM 6115 / VKM B-1805 / 17)</name>
    <name type="common">Desulfotomaculum kuznetsovii</name>
    <dbReference type="NCBI Taxonomy" id="760568"/>
    <lineage>
        <taxon>Bacteria</taxon>
        <taxon>Bacillati</taxon>
        <taxon>Bacillota</taxon>
        <taxon>Clostridia</taxon>
        <taxon>Eubacteriales</taxon>
        <taxon>Peptococcaceae</taxon>
        <taxon>Desulfofundulus</taxon>
    </lineage>
</organism>
<comment type="PTM">
    <text evidence="6">Phosphorylated by CheA. Phosphorylation of the N-terminal regulatory domain activates the methylesterase activity.</text>
</comment>
<dbReference type="InterPro" id="IPR011006">
    <property type="entry name" value="CheY-like_superfamily"/>
</dbReference>
<dbReference type="EMBL" id="CP002770">
    <property type="protein sequence ID" value="AEG15384.1"/>
    <property type="molecule type" value="Genomic_DNA"/>
</dbReference>
<feature type="active site" evidence="6 7">
    <location>
        <position position="297"/>
    </location>
</feature>
<reference evidence="13" key="1">
    <citation type="submission" date="2011-05" db="EMBL/GenBank/DDBJ databases">
        <title>Complete sequence of Desulfotomaculum kuznetsovii DSM 6115.</title>
        <authorList>
            <person name="Lucas S."/>
            <person name="Han J."/>
            <person name="Lapidus A."/>
            <person name="Cheng J.-F."/>
            <person name="Goodwin L."/>
            <person name="Pitluck S."/>
            <person name="Peters L."/>
            <person name="Mikhailova N."/>
            <person name="Lu M."/>
            <person name="Saunders E."/>
            <person name="Han C."/>
            <person name="Tapia R."/>
            <person name="Land M."/>
            <person name="Hauser L."/>
            <person name="Kyrpides N."/>
            <person name="Ivanova N."/>
            <person name="Pagani I."/>
            <person name="Nazina T."/>
            <person name="Ivanova A."/>
            <person name="Parshina S."/>
            <person name="Kuever J."/>
            <person name="Muyzer G."/>
            <person name="Plugge C."/>
            <person name="Stams A."/>
            <person name="Woyke T."/>
        </authorList>
    </citation>
    <scope>NUCLEOTIDE SEQUENCE [LARGE SCALE GENOMIC DNA]</scope>
    <source>
        <strain evidence="13">DSM 6115 / VKM B-1805 / 17</strain>
    </source>
</reference>
<keyword evidence="13" id="KW-1185">Reference proteome</keyword>
<evidence type="ECO:0000259" key="11">
    <source>
        <dbReference type="PROSITE" id="PS50122"/>
    </source>
</evidence>
<comment type="subcellular location">
    <subcellularLocation>
        <location evidence="6">Cytoplasm</location>
    </subcellularLocation>
</comment>
<dbReference type="KEGG" id="dku:Desku_1820"/>
<name>A0AAU8PW40_DESK7</name>
<keyword evidence="3 6" id="KW-0378">Hydrolase</keyword>
<protein>
    <recommendedName>
        <fullName evidence="6">Protein-glutamate methylesterase/protein-glutamine glutaminase</fullName>
        <ecNumber evidence="6">3.1.1.61</ecNumber>
        <ecNumber evidence="6">3.5.1.44</ecNumber>
    </recommendedName>
</protein>
<sequence length="451" mass="46086">MLVVDDSALMRRLITRLLESRGYNVIDTAADGKEAVAKICALKPDVVSLDLEMPVLDGLGVLRRVMKECPVPVVMLSSHTTAGARATMRALSLGAVDFVAKPSGPGRLDAMVDELVEKLRAAATVAASKLVRPGVGMAFHPFPAGKAGPSLPPPRGKRPGDARTPPGPPGKPAGVSGRKEVPPVIPADIGSVPEQHAGTPSSMPPARDGMLSLHPAGRSPTGAPAGTAGRAADAGRAKADRDTTAGGTVPRLVVVPKRSPRIDLVVIGSSTGGPAALQVIIPALPEDFPAAVVLVQHLPVGFSGPLAEHLNRRSRLPVKHAEEGDPVVPGRVLVAPAGFDLTFRGRPGHVTVHLNAGSGPVPPGGFRPSVDGVMLSAAEIFGARVMGVLLTGMGRDGARGMAAIREKGGPTIAQDESTCVVFGMPKAAIDLGAALKVVPLGEVAGEIARLV</sequence>
<dbReference type="Gene3D" id="3.40.50.2300">
    <property type="match status" value="1"/>
</dbReference>
<dbReference type="InterPro" id="IPR000673">
    <property type="entry name" value="Sig_transdc_resp-reg_Me-estase"/>
</dbReference>
<proteinExistence type="inferred from homology"/>
<evidence type="ECO:0000259" key="10">
    <source>
        <dbReference type="PROSITE" id="PS50110"/>
    </source>
</evidence>
<feature type="region of interest" description="Disordered" evidence="9">
    <location>
        <begin position="142"/>
        <end position="249"/>
    </location>
</feature>
<dbReference type="PANTHER" id="PTHR42872:SF6">
    <property type="entry name" value="PROTEIN-GLUTAMATE METHYLESTERASE_PROTEIN-GLUTAMINE GLUTAMINASE"/>
    <property type="match status" value="1"/>
</dbReference>
<feature type="active site" evidence="6 7">
    <location>
        <position position="270"/>
    </location>
</feature>
<evidence type="ECO:0000256" key="8">
    <source>
        <dbReference type="PROSITE-ProRule" id="PRU00169"/>
    </source>
</evidence>